<protein>
    <recommendedName>
        <fullName evidence="2">Antitoxin</fullName>
    </recommendedName>
</protein>
<evidence type="ECO:0000256" key="2">
    <source>
        <dbReference type="RuleBase" id="RU362080"/>
    </source>
</evidence>
<gene>
    <name evidence="3" type="ORF">RZN05_19800</name>
</gene>
<name>A0ABU3YCX9_9SPHN</name>
<comment type="caution">
    <text evidence="3">The sequence shown here is derived from an EMBL/GenBank/DDBJ whole genome shotgun (WGS) entry which is preliminary data.</text>
</comment>
<proteinExistence type="inferred from homology"/>
<dbReference type="InterPro" id="IPR036165">
    <property type="entry name" value="YefM-like_sf"/>
</dbReference>
<sequence>MAEADPRNFVNVHDAKTNFSRLLDRAHAGEEIVLAKAGIPYAKLVPFNEPDKPKRRPGRWPELRNIPDSVWFDPLGEDELAAWEGKYSGAD</sequence>
<accession>A0ABU3YCX9</accession>
<comment type="similarity">
    <text evidence="1 2">Belongs to the phD/YefM antitoxin family.</text>
</comment>
<dbReference type="InterPro" id="IPR006442">
    <property type="entry name" value="Antitoxin_Phd/YefM"/>
</dbReference>
<dbReference type="RefSeq" id="WP_317228403.1">
    <property type="nucleotide sequence ID" value="NZ_JAWJEJ010000002.1"/>
</dbReference>
<dbReference type="PANTHER" id="PTHR35377:SF4">
    <property type="entry name" value="PREVENT-HOST-DEATH FAMILY PROTEIN"/>
    <property type="match status" value="1"/>
</dbReference>
<dbReference type="SUPFAM" id="SSF143120">
    <property type="entry name" value="YefM-like"/>
    <property type="match status" value="1"/>
</dbReference>
<evidence type="ECO:0000256" key="1">
    <source>
        <dbReference type="ARBA" id="ARBA00009981"/>
    </source>
</evidence>
<evidence type="ECO:0000313" key="4">
    <source>
        <dbReference type="Proteomes" id="UP001273531"/>
    </source>
</evidence>
<reference evidence="3 4" key="1">
    <citation type="submission" date="2023-10" db="EMBL/GenBank/DDBJ databases">
        <title>Sphingomonas sp. HF-S4 16S ribosomal RNA gene Genome sequencing and assembly.</title>
        <authorList>
            <person name="Lee H."/>
        </authorList>
    </citation>
    <scope>NUCLEOTIDE SEQUENCE [LARGE SCALE GENOMIC DNA]</scope>
    <source>
        <strain evidence="3 4">HF-S4</strain>
    </source>
</reference>
<dbReference type="PANTHER" id="PTHR35377">
    <property type="entry name" value="ANTITOXIN VAPB49-RELATED-RELATED"/>
    <property type="match status" value="1"/>
</dbReference>
<dbReference type="NCBIfam" id="TIGR01552">
    <property type="entry name" value="phd_fam"/>
    <property type="match status" value="1"/>
</dbReference>
<dbReference type="InterPro" id="IPR051416">
    <property type="entry name" value="phD-YefM_TA_antitoxins"/>
</dbReference>
<keyword evidence="4" id="KW-1185">Reference proteome</keyword>
<dbReference type="Proteomes" id="UP001273531">
    <property type="component" value="Unassembled WGS sequence"/>
</dbReference>
<comment type="function">
    <text evidence="2">Antitoxin component of a type II toxin-antitoxin (TA) system.</text>
</comment>
<organism evidence="3 4">
    <name type="scientific">Sphingomonas agrestis</name>
    <dbReference type="NCBI Taxonomy" id="3080540"/>
    <lineage>
        <taxon>Bacteria</taxon>
        <taxon>Pseudomonadati</taxon>
        <taxon>Pseudomonadota</taxon>
        <taxon>Alphaproteobacteria</taxon>
        <taxon>Sphingomonadales</taxon>
        <taxon>Sphingomonadaceae</taxon>
        <taxon>Sphingomonas</taxon>
    </lineage>
</organism>
<dbReference type="Pfam" id="PF02604">
    <property type="entry name" value="PhdYeFM_antitox"/>
    <property type="match status" value="1"/>
</dbReference>
<evidence type="ECO:0000313" key="3">
    <source>
        <dbReference type="EMBL" id="MDV3459250.1"/>
    </source>
</evidence>
<dbReference type="Gene3D" id="3.40.1620.10">
    <property type="entry name" value="YefM-like domain"/>
    <property type="match status" value="1"/>
</dbReference>
<dbReference type="EMBL" id="JAWJEJ010000002">
    <property type="protein sequence ID" value="MDV3459250.1"/>
    <property type="molecule type" value="Genomic_DNA"/>
</dbReference>